<dbReference type="OrthoDB" id="5343483at2759"/>
<dbReference type="RefSeq" id="XP_024710703.1">
    <property type="nucleotide sequence ID" value="XM_024854339.1"/>
</dbReference>
<evidence type="ECO:0000313" key="2">
    <source>
        <dbReference type="Proteomes" id="UP000234275"/>
    </source>
</evidence>
<name>A0A2I2GRB1_9EURO</name>
<dbReference type="VEuPathDB" id="FungiDB:P170DRAFT_506004"/>
<accession>A0A2I2GRB1</accession>
<dbReference type="GeneID" id="36562045"/>
<keyword evidence="2" id="KW-1185">Reference proteome</keyword>
<gene>
    <name evidence="1" type="ORF">P170DRAFT_506004</name>
</gene>
<dbReference type="EMBL" id="MSFO01000001">
    <property type="protein sequence ID" value="PLB55401.1"/>
    <property type="molecule type" value="Genomic_DNA"/>
</dbReference>
<protein>
    <submittedName>
        <fullName evidence="1">Uncharacterized protein</fullName>
    </submittedName>
</protein>
<comment type="caution">
    <text evidence="1">The sequence shown here is derived from an EMBL/GenBank/DDBJ whole genome shotgun (WGS) entry which is preliminary data.</text>
</comment>
<dbReference type="AlphaFoldDB" id="A0A2I2GRB1"/>
<organism evidence="1 2">
    <name type="scientific">Aspergillus steynii IBT 23096</name>
    <dbReference type="NCBI Taxonomy" id="1392250"/>
    <lineage>
        <taxon>Eukaryota</taxon>
        <taxon>Fungi</taxon>
        <taxon>Dikarya</taxon>
        <taxon>Ascomycota</taxon>
        <taxon>Pezizomycotina</taxon>
        <taxon>Eurotiomycetes</taxon>
        <taxon>Eurotiomycetidae</taxon>
        <taxon>Eurotiales</taxon>
        <taxon>Aspergillaceae</taxon>
        <taxon>Aspergillus</taxon>
        <taxon>Aspergillus subgen. Circumdati</taxon>
    </lineage>
</organism>
<reference evidence="1 2" key="1">
    <citation type="submission" date="2016-12" db="EMBL/GenBank/DDBJ databases">
        <title>The genomes of Aspergillus section Nigri reveals drivers in fungal speciation.</title>
        <authorList>
            <consortium name="DOE Joint Genome Institute"/>
            <person name="Vesth T.C."/>
            <person name="Nybo J."/>
            <person name="Theobald S."/>
            <person name="Brandl J."/>
            <person name="Frisvad J.C."/>
            <person name="Nielsen K.F."/>
            <person name="Lyhne E.K."/>
            <person name="Kogle M.E."/>
            <person name="Kuo A."/>
            <person name="Riley R."/>
            <person name="Clum A."/>
            <person name="Nolan M."/>
            <person name="Lipzen A."/>
            <person name="Salamov A."/>
            <person name="Henrissat B."/>
            <person name="Wiebenga A."/>
            <person name="De Vries R.P."/>
            <person name="Grigoriev I.V."/>
            <person name="Mortensen U.H."/>
            <person name="Andersen M.R."/>
            <person name="Baker S.E."/>
        </authorList>
    </citation>
    <scope>NUCLEOTIDE SEQUENCE [LARGE SCALE GENOMIC DNA]</scope>
    <source>
        <strain evidence="1 2">IBT 23096</strain>
    </source>
</reference>
<sequence length="324" mass="36999">MAADSGPKSLRDILLNYTSFLVTPLQWTSRHLELVGCRFEDVATTTPVQPNQQSDQGDNDARSLCLKSPRNAELLATNLFPAIKRHSLTNILVSETRMFARLSNGKPLYFQGRPVHQPVYIVFHRRETPANHVENRPPTLVGYLHYTSVNGARRRQFEPCPGPMGAMNSVGARICQKRLHQTTPKEWTEDPYFVCHLLALAQSQEHTLGFPRRIAFTSRLLVTNVLDRENLFLYEADITAELLAGLRNPRDATRPIEWPVVRRKRIPYQPYKSFSDRLVAELLAPSSLPSYTSNLSQKVNDVIDRGQKRTRELEDSRPCKARRT</sequence>
<evidence type="ECO:0000313" key="1">
    <source>
        <dbReference type="EMBL" id="PLB55401.1"/>
    </source>
</evidence>
<dbReference type="Proteomes" id="UP000234275">
    <property type="component" value="Unassembled WGS sequence"/>
</dbReference>
<proteinExistence type="predicted"/>